<dbReference type="Gene3D" id="3.30.450.180">
    <property type="match status" value="1"/>
</dbReference>
<name>A0ABV5AMF3_9BACL</name>
<proteinExistence type="predicted"/>
<keyword evidence="3" id="KW-1185">Reference proteome</keyword>
<dbReference type="InterPro" id="IPR041413">
    <property type="entry name" value="MLTR_LBD"/>
</dbReference>
<evidence type="ECO:0000259" key="1">
    <source>
        <dbReference type="Pfam" id="PF17765"/>
    </source>
</evidence>
<organism evidence="2 3">
    <name type="scientific">Paenibacillus enshidis</name>
    <dbReference type="NCBI Taxonomy" id="1458439"/>
    <lineage>
        <taxon>Bacteria</taxon>
        <taxon>Bacillati</taxon>
        <taxon>Bacillota</taxon>
        <taxon>Bacilli</taxon>
        <taxon>Bacillales</taxon>
        <taxon>Paenibacillaceae</taxon>
        <taxon>Paenibacillus</taxon>
    </lineage>
</organism>
<dbReference type="RefSeq" id="WP_375353134.1">
    <property type="nucleotide sequence ID" value="NZ_JBHHMI010000001.1"/>
</dbReference>
<evidence type="ECO:0000313" key="3">
    <source>
        <dbReference type="Proteomes" id="UP001580346"/>
    </source>
</evidence>
<protein>
    <recommendedName>
        <fullName evidence="1">MmyB-like transcription regulator ligand binding domain-containing protein</fullName>
    </recommendedName>
</protein>
<comment type="caution">
    <text evidence="2">The sequence shown here is derived from an EMBL/GenBank/DDBJ whole genome shotgun (WGS) entry which is preliminary data.</text>
</comment>
<accession>A0ABV5AMF3</accession>
<evidence type="ECO:0000313" key="2">
    <source>
        <dbReference type="EMBL" id="MFB5265320.1"/>
    </source>
</evidence>
<dbReference type="Proteomes" id="UP001580346">
    <property type="component" value="Unassembled WGS sequence"/>
</dbReference>
<sequence>MKRQRQYADQPHPSLKRFTQEELNDEVCPTYKNLLIGRSNRLPDRHTLINIADYLECTSDERNDLLVAAGYLPLDSPLEGRTLELALEQAHQLMTHLPFPAMVVNYTLDIKDSNEAFRRLFEISLDFFYENPMNLFDFHFNSELPIRSRSSFDTASLEQWKSHAIHGINAFKRNHLLSRYDAWYQNLTQKIHQYADADQIWKMEPKYQEFQENSSRTILARTESSGELVPIRYKQIYISAGSSMYPRIGVFLPVDEPARKAFEYLGCPAEYSHIFSASTPHQTG</sequence>
<gene>
    <name evidence="2" type="ORF">ACE41H_00755</name>
</gene>
<dbReference type="EMBL" id="JBHHMI010000001">
    <property type="protein sequence ID" value="MFB5265320.1"/>
    <property type="molecule type" value="Genomic_DNA"/>
</dbReference>
<dbReference type="Pfam" id="PF17765">
    <property type="entry name" value="MLTR_LBD"/>
    <property type="match status" value="1"/>
</dbReference>
<reference evidence="2 3" key="1">
    <citation type="submission" date="2024-09" db="EMBL/GenBank/DDBJ databases">
        <title>Paenibacillus zeirhizospherea sp. nov., isolated from surface of the maize (Zea mays) roots in a horticulture field, Hungary.</title>
        <authorList>
            <person name="Marton D."/>
            <person name="Farkas M."/>
            <person name="Bedics A."/>
            <person name="Toth E."/>
            <person name="Tancsics A."/>
            <person name="Boka K."/>
            <person name="Maroti G."/>
            <person name="Kriszt B."/>
            <person name="Cserhati M."/>
        </authorList>
    </citation>
    <scope>NUCLEOTIDE SEQUENCE [LARGE SCALE GENOMIC DNA]</scope>
    <source>
        <strain evidence="2 3">KCTC 33519</strain>
    </source>
</reference>
<feature type="domain" description="MmyB-like transcription regulator ligand binding" evidence="1">
    <location>
        <begin position="91"/>
        <end position="204"/>
    </location>
</feature>
<dbReference type="PANTHER" id="PTHR35010">
    <property type="entry name" value="BLL4672 PROTEIN-RELATED"/>
    <property type="match status" value="1"/>
</dbReference>